<evidence type="ECO:0000256" key="2">
    <source>
        <dbReference type="ARBA" id="ARBA00012720"/>
    </source>
</evidence>
<evidence type="ECO:0000313" key="18">
    <source>
        <dbReference type="Proteomes" id="UP000005801"/>
    </source>
</evidence>
<evidence type="ECO:0000256" key="4">
    <source>
        <dbReference type="ARBA" id="ARBA00022763"/>
    </source>
</evidence>
<dbReference type="SMART" id="SM00898">
    <property type="entry name" value="Fapy_DNA_glyco"/>
    <property type="match status" value="1"/>
</dbReference>
<dbReference type="PROSITE" id="PS01242">
    <property type="entry name" value="ZF_FPG_1"/>
    <property type="match status" value="1"/>
</dbReference>
<dbReference type="GO" id="GO:0006284">
    <property type="term" value="P:base-excision repair"/>
    <property type="evidence" value="ECO:0007669"/>
    <property type="project" value="InterPro"/>
</dbReference>
<dbReference type="GO" id="GO:0140078">
    <property type="term" value="F:class I DNA-(apurinic or apyrimidinic site) endonuclease activity"/>
    <property type="evidence" value="ECO:0007669"/>
    <property type="project" value="UniProtKB-EC"/>
</dbReference>
<keyword evidence="5 14" id="KW-0863">Zinc-finger</keyword>
<dbReference type="AlphaFoldDB" id="A6GEY5"/>
<dbReference type="EMBL" id="ABCS01000087">
    <property type="protein sequence ID" value="EDM75577.1"/>
    <property type="molecule type" value="Genomic_DNA"/>
</dbReference>
<dbReference type="PANTHER" id="PTHR42697:SF1">
    <property type="entry name" value="ENDONUCLEASE 8"/>
    <property type="match status" value="1"/>
</dbReference>
<accession>A6GEY5</accession>
<dbReference type="Proteomes" id="UP000005801">
    <property type="component" value="Unassembled WGS sequence"/>
</dbReference>
<dbReference type="STRING" id="391625.PPSIR1_28986"/>
<dbReference type="RefSeq" id="WP_006975275.1">
    <property type="nucleotide sequence ID" value="NZ_ABCS01000087.1"/>
</dbReference>
<comment type="caution">
    <text evidence="17">The sequence shown here is derived from an EMBL/GenBank/DDBJ whole genome shotgun (WGS) entry which is preliminary data.</text>
</comment>
<dbReference type="InterPro" id="IPR012319">
    <property type="entry name" value="FPG_cat"/>
</dbReference>
<dbReference type="InterPro" id="IPR035937">
    <property type="entry name" value="FPG_N"/>
</dbReference>
<keyword evidence="4" id="KW-0227">DNA damage</keyword>
<dbReference type="OrthoDB" id="9800855at2"/>
<evidence type="ECO:0000259" key="15">
    <source>
        <dbReference type="PROSITE" id="PS51066"/>
    </source>
</evidence>
<dbReference type="EC" id="4.2.99.18" evidence="2"/>
<evidence type="ECO:0000313" key="17">
    <source>
        <dbReference type="EMBL" id="EDM75577.1"/>
    </source>
</evidence>
<protein>
    <recommendedName>
        <fullName evidence="2">DNA-(apurinic or apyrimidinic site) lyase</fullName>
        <ecNumber evidence="2">4.2.99.18</ecNumber>
    </recommendedName>
</protein>
<dbReference type="eggNOG" id="COG0266">
    <property type="taxonomic scope" value="Bacteria"/>
</dbReference>
<reference evidence="17 18" key="1">
    <citation type="submission" date="2007-06" db="EMBL/GenBank/DDBJ databases">
        <authorList>
            <person name="Shimkets L."/>
            <person name="Ferriera S."/>
            <person name="Johnson J."/>
            <person name="Kravitz S."/>
            <person name="Beeson K."/>
            <person name="Sutton G."/>
            <person name="Rogers Y.-H."/>
            <person name="Friedman R."/>
            <person name="Frazier M."/>
            <person name="Venter J.C."/>
        </authorList>
    </citation>
    <scope>NUCLEOTIDE SEQUENCE [LARGE SCALE GENOMIC DNA]</scope>
    <source>
        <strain evidence="17 18">SIR-1</strain>
    </source>
</reference>
<feature type="domain" description="FPG-type" evidence="15">
    <location>
        <begin position="255"/>
        <end position="291"/>
    </location>
</feature>
<keyword evidence="3" id="KW-0479">Metal-binding</keyword>
<dbReference type="PANTHER" id="PTHR42697">
    <property type="entry name" value="ENDONUCLEASE 8"/>
    <property type="match status" value="1"/>
</dbReference>
<keyword evidence="12" id="KW-0326">Glycosidase</keyword>
<proteinExistence type="inferred from homology"/>
<dbReference type="Gene3D" id="1.10.8.50">
    <property type="match status" value="1"/>
</dbReference>
<dbReference type="InterPro" id="IPR015887">
    <property type="entry name" value="DNA_glyclase_Znf_dom_DNA_BS"/>
</dbReference>
<keyword evidence="8" id="KW-0238">DNA-binding</keyword>
<keyword evidence="9" id="KW-0234">DNA repair</keyword>
<dbReference type="InterPro" id="IPR015886">
    <property type="entry name" value="H2TH_FPG"/>
</dbReference>
<name>A6GEY5_9BACT</name>
<evidence type="ECO:0000256" key="12">
    <source>
        <dbReference type="ARBA" id="ARBA00023295"/>
    </source>
</evidence>
<evidence type="ECO:0000256" key="9">
    <source>
        <dbReference type="ARBA" id="ARBA00023204"/>
    </source>
</evidence>
<dbReference type="SUPFAM" id="SSF57716">
    <property type="entry name" value="Glucocorticoid receptor-like (DNA-binding domain)"/>
    <property type="match status" value="1"/>
</dbReference>
<dbReference type="PROSITE" id="PS51066">
    <property type="entry name" value="ZF_FPG_2"/>
    <property type="match status" value="1"/>
</dbReference>
<dbReference type="GO" id="GO:0008270">
    <property type="term" value="F:zinc ion binding"/>
    <property type="evidence" value="ECO:0007669"/>
    <property type="project" value="UniProtKB-KW"/>
</dbReference>
<dbReference type="GO" id="GO:0003684">
    <property type="term" value="F:damaged DNA binding"/>
    <property type="evidence" value="ECO:0007669"/>
    <property type="project" value="InterPro"/>
</dbReference>
<dbReference type="CDD" id="cd08971">
    <property type="entry name" value="AcNei2_N"/>
    <property type="match status" value="1"/>
</dbReference>
<evidence type="ECO:0000256" key="5">
    <source>
        <dbReference type="ARBA" id="ARBA00022771"/>
    </source>
</evidence>
<comment type="catalytic activity">
    <reaction evidence="13">
        <text>2'-deoxyribonucleotide-(2'-deoxyribose 5'-phosphate)-2'-deoxyribonucleotide-DNA = a 3'-end 2'-deoxyribonucleotide-(2,3-dehydro-2,3-deoxyribose 5'-phosphate)-DNA + a 5'-end 5'-phospho-2'-deoxyribonucleoside-DNA + H(+)</text>
        <dbReference type="Rhea" id="RHEA:66592"/>
        <dbReference type="Rhea" id="RHEA-COMP:13180"/>
        <dbReference type="Rhea" id="RHEA-COMP:16897"/>
        <dbReference type="Rhea" id="RHEA-COMP:17067"/>
        <dbReference type="ChEBI" id="CHEBI:15378"/>
        <dbReference type="ChEBI" id="CHEBI:136412"/>
        <dbReference type="ChEBI" id="CHEBI:157695"/>
        <dbReference type="ChEBI" id="CHEBI:167181"/>
        <dbReference type="EC" id="4.2.99.18"/>
    </reaction>
</comment>
<evidence type="ECO:0000256" key="1">
    <source>
        <dbReference type="ARBA" id="ARBA00009409"/>
    </source>
</evidence>
<dbReference type="SMART" id="SM01232">
    <property type="entry name" value="H2TH"/>
    <property type="match status" value="1"/>
</dbReference>
<keyword evidence="6" id="KW-0378">Hydrolase</keyword>
<organism evidence="17 18">
    <name type="scientific">Plesiocystis pacifica SIR-1</name>
    <dbReference type="NCBI Taxonomy" id="391625"/>
    <lineage>
        <taxon>Bacteria</taxon>
        <taxon>Pseudomonadati</taxon>
        <taxon>Myxococcota</taxon>
        <taxon>Polyangia</taxon>
        <taxon>Nannocystales</taxon>
        <taxon>Nannocystaceae</taxon>
        <taxon>Plesiocystis</taxon>
    </lineage>
</organism>
<dbReference type="SUPFAM" id="SSF81624">
    <property type="entry name" value="N-terminal domain of MutM-like DNA repair proteins"/>
    <property type="match status" value="1"/>
</dbReference>
<dbReference type="InterPro" id="IPR044090">
    <property type="entry name" value="Nei2_N"/>
</dbReference>
<dbReference type="Pfam" id="PF01149">
    <property type="entry name" value="Fapy_DNA_glyco"/>
    <property type="match status" value="1"/>
</dbReference>
<evidence type="ECO:0000256" key="13">
    <source>
        <dbReference type="ARBA" id="ARBA00044632"/>
    </source>
</evidence>
<dbReference type="Gene3D" id="3.20.190.10">
    <property type="entry name" value="MutM-like, N-terminal"/>
    <property type="match status" value="1"/>
</dbReference>
<feature type="domain" description="Formamidopyrimidine-DNA glycosylase catalytic" evidence="16">
    <location>
        <begin position="2"/>
        <end position="150"/>
    </location>
</feature>
<sequence length="292" mass="31984">MPEGDSLHATAITLRAVLAGRELTGCELNWSGRRGVALAHGEAWRVPGRRVESVEARGKNLLIRCAPHPEAVGAVEAGGRAALALTIWSHMGMTGSWHTYRPRERWALPPRDAPIVLRTAERVVPCFRPHALELLGPRGVLRHRVLARLGPDLLAAKPDLDEALARMRALVEAEPGVELGDAVMRQRVVAGIGNEYKSELLFLEGLDPFAPLAALDEAARRSLLERAAALMRANLASGAPRRTRFALDDPHGRGWVYERSGRPCRVCGELVCMRRQGALARSTYFCPNCQGR</sequence>
<evidence type="ECO:0000256" key="8">
    <source>
        <dbReference type="ARBA" id="ARBA00023125"/>
    </source>
</evidence>
<dbReference type="SUPFAM" id="SSF46946">
    <property type="entry name" value="S13-like H2TH domain"/>
    <property type="match status" value="1"/>
</dbReference>
<evidence type="ECO:0000256" key="10">
    <source>
        <dbReference type="ARBA" id="ARBA00023239"/>
    </source>
</evidence>
<dbReference type="InterPro" id="IPR000214">
    <property type="entry name" value="Znf_DNA_glyclase/AP_lyase"/>
</dbReference>
<dbReference type="InterPro" id="IPR010979">
    <property type="entry name" value="Ribosomal_uS13-like_H2TH"/>
</dbReference>
<evidence type="ECO:0000256" key="6">
    <source>
        <dbReference type="ARBA" id="ARBA00022801"/>
    </source>
</evidence>
<comment type="similarity">
    <text evidence="1">Belongs to the FPG family.</text>
</comment>
<evidence type="ECO:0000259" key="16">
    <source>
        <dbReference type="PROSITE" id="PS51068"/>
    </source>
</evidence>
<evidence type="ECO:0000256" key="3">
    <source>
        <dbReference type="ARBA" id="ARBA00022723"/>
    </source>
</evidence>
<keyword evidence="11" id="KW-0511">Multifunctional enzyme</keyword>
<dbReference type="PROSITE" id="PS51068">
    <property type="entry name" value="FPG_CAT"/>
    <property type="match status" value="1"/>
</dbReference>
<evidence type="ECO:0000256" key="14">
    <source>
        <dbReference type="PROSITE-ProRule" id="PRU00391"/>
    </source>
</evidence>
<evidence type="ECO:0000256" key="11">
    <source>
        <dbReference type="ARBA" id="ARBA00023268"/>
    </source>
</evidence>
<keyword evidence="18" id="KW-1185">Reference proteome</keyword>
<dbReference type="Pfam" id="PF06831">
    <property type="entry name" value="H2TH"/>
    <property type="match status" value="1"/>
</dbReference>
<dbReference type="GO" id="GO:0000703">
    <property type="term" value="F:oxidized pyrimidine nucleobase lesion DNA N-glycosylase activity"/>
    <property type="evidence" value="ECO:0007669"/>
    <property type="project" value="TreeGrafter"/>
</dbReference>
<keyword evidence="7" id="KW-0862">Zinc</keyword>
<keyword evidence="10" id="KW-0456">Lyase</keyword>
<gene>
    <name evidence="17" type="ORF">PPSIR1_28986</name>
</gene>
<evidence type="ECO:0000256" key="7">
    <source>
        <dbReference type="ARBA" id="ARBA00022833"/>
    </source>
</evidence>